<keyword evidence="2" id="KW-1185">Reference proteome</keyword>
<reference evidence="1 2" key="1">
    <citation type="submission" date="2018-04" db="EMBL/GenBank/DDBJ databases">
        <title>Genomic Encyclopedia of Archaeal and Bacterial Type Strains, Phase II (KMG-II): from individual species to whole genera.</title>
        <authorList>
            <person name="Goeker M."/>
        </authorList>
    </citation>
    <scope>NUCLEOTIDE SEQUENCE [LARGE SCALE GENOMIC DNA]</scope>
    <source>
        <strain evidence="1 2">DSM 23382</strain>
    </source>
</reference>
<evidence type="ECO:0000313" key="1">
    <source>
        <dbReference type="EMBL" id="PTW61394.1"/>
    </source>
</evidence>
<gene>
    <name evidence="1" type="ORF">C8N35_102103</name>
</gene>
<accession>A0A2T5VCC8</accession>
<dbReference type="EMBL" id="QAYG01000002">
    <property type="protein sequence ID" value="PTW61394.1"/>
    <property type="molecule type" value="Genomic_DNA"/>
</dbReference>
<evidence type="ECO:0008006" key="3">
    <source>
        <dbReference type="Google" id="ProtNLM"/>
    </source>
</evidence>
<name>A0A2T5VCC8_9HYPH</name>
<protein>
    <recommendedName>
        <fullName evidence="3">Transcriptional regulator</fullName>
    </recommendedName>
</protein>
<comment type="caution">
    <text evidence="1">The sequence shown here is derived from an EMBL/GenBank/DDBJ whole genome shotgun (WGS) entry which is preliminary data.</text>
</comment>
<dbReference type="AlphaFoldDB" id="A0A2T5VCC8"/>
<organism evidence="1 2">
    <name type="scientific">Breoghania corrubedonensis</name>
    <dbReference type="NCBI Taxonomy" id="665038"/>
    <lineage>
        <taxon>Bacteria</taxon>
        <taxon>Pseudomonadati</taxon>
        <taxon>Pseudomonadota</taxon>
        <taxon>Alphaproteobacteria</taxon>
        <taxon>Hyphomicrobiales</taxon>
        <taxon>Stappiaceae</taxon>
        <taxon>Breoghania</taxon>
    </lineage>
</organism>
<dbReference type="RefSeq" id="WP_245926735.1">
    <property type="nucleotide sequence ID" value="NZ_QAYG01000002.1"/>
</dbReference>
<sequence>MNAQETMIDKARAAWGDTLPEWLEELAGMADRIGLAATAKRVGYSTSAVSTAIRGVYAGDLGRIEDRVRGALMGAVVECPALGEIGRHACLDWQKRAFAPSSAARVRVYRACRAGCPHSKLKGERDG</sequence>
<evidence type="ECO:0000313" key="2">
    <source>
        <dbReference type="Proteomes" id="UP000244081"/>
    </source>
</evidence>
<proteinExistence type="predicted"/>
<dbReference type="Proteomes" id="UP000244081">
    <property type="component" value="Unassembled WGS sequence"/>
</dbReference>